<reference evidence="2 3" key="1">
    <citation type="submission" date="2016-10" db="EMBL/GenBank/DDBJ databases">
        <authorList>
            <person name="de Groot N.N."/>
        </authorList>
    </citation>
    <scope>NUCLEOTIDE SEQUENCE [LARGE SCALE GENOMIC DNA]</scope>
    <source>
        <strain evidence="2 3">CGMCC 1.7005</strain>
    </source>
</reference>
<dbReference type="EMBL" id="FPAS01000001">
    <property type="protein sequence ID" value="SFT47731.1"/>
    <property type="molecule type" value="Genomic_DNA"/>
</dbReference>
<dbReference type="AlphaFoldDB" id="A0A1I6YBP6"/>
<keyword evidence="1" id="KW-0732">Signal</keyword>
<dbReference type="Proteomes" id="UP000236454">
    <property type="component" value="Unassembled WGS sequence"/>
</dbReference>
<evidence type="ECO:0000313" key="3">
    <source>
        <dbReference type="Proteomes" id="UP000236454"/>
    </source>
</evidence>
<evidence type="ECO:0000256" key="1">
    <source>
        <dbReference type="SAM" id="SignalP"/>
    </source>
</evidence>
<protein>
    <submittedName>
        <fullName evidence="2">Uncharacterized protein</fullName>
    </submittedName>
</protein>
<sequence>MKLILTVFTLLCLSLNSLSQTCDELMETVKSKSFGTTYTSYTSTAISKVTFYTVYLDYSLYYFAIVCFKPNEYSYDCSEYIYQVASNTQTNYAMNYMESAGEAFWDYIQPYADVLECSPSFE</sequence>
<proteinExistence type="predicted"/>
<dbReference type="STRING" id="477690.SAMN05216474_0777"/>
<name>A0A1I6YBP6_9FLAO</name>
<evidence type="ECO:0000313" key="2">
    <source>
        <dbReference type="EMBL" id="SFT47731.1"/>
    </source>
</evidence>
<accession>A0A1I6YBP6</accession>
<feature type="signal peptide" evidence="1">
    <location>
        <begin position="1"/>
        <end position="19"/>
    </location>
</feature>
<organism evidence="2 3">
    <name type="scientific">Lishizhenia tianjinensis</name>
    <dbReference type="NCBI Taxonomy" id="477690"/>
    <lineage>
        <taxon>Bacteria</taxon>
        <taxon>Pseudomonadati</taxon>
        <taxon>Bacteroidota</taxon>
        <taxon>Flavobacteriia</taxon>
        <taxon>Flavobacteriales</taxon>
        <taxon>Crocinitomicaceae</taxon>
        <taxon>Lishizhenia</taxon>
    </lineage>
</organism>
<feature type="chain" id="PRO_5014796328" evidence="1">
    <location>
        <begin position="20"/>
        <end position="122"/>
    </location>
</feature>
<gene>
    <name evidence="2" type="ORF">SAMN05216474_0777</name>
</gene>
<dbReference type="OrthoDB" id="1144769at2"/>
<keyword evidence="3" id="KW-1185">Reference proteome</keyword>